<dbReference type="EMBL" id="JANJYI010000005">
    <property type="protein sequence ID" value="KAK2647921.1"/>
    <property type="molecule type" value="Genomic_DNA"/>
</dbReference>
<feature type="transmembrane region" description="Helical" evidence="1">
    <location>
        <begin position="167"/>
        <end position="188"/>
    </location>
</feature>
<proteinExistence type="predicted"/>
<dbReference type="Proteomes" id="UP001280121">
    <property type="component" value="Unassembled WGS sequence"/>
</dbReference>
<reference evidence="2" key="1">
    <citation type="journal article" date="2023" name="Plant J.">
        <title>Genome sequences and population genomics provide insights into the demographic history, inbreeding, and mutation load of two 'living fossil' tree species of Dipteronia.</title>
        <authorList>
            <person name="Feng Y."/>
            <person name="Comes H.P."/>
            <person name="Chen J."/>
            <person name="Zhu S."/>
            <person name="Lu R."/>
            <person name="Zhang X."/>
            <person name="Li P."/>
            <person name="Qiu J."/>
            <person name="Olsen K.M."/>
            <person name="Qiu Y."/>
        </authorList>
    </citation>
    <scope>NUCLEOTIDE SEQUENCE</scope>
    <source>
        <strain evidence="2">KIB01</strain>
    </source>
</reference>
<keyword evidence="1" id="KW-0472">Membrane</keyword>
<keyword evidence="3" id="KW-1185">Reference proteome</keyword>
<gene>
    <name evidence="2" type="ORF">Ddye_015410</name>
</gene>
<evidence type="ECO:0000313" key="3">
    <source>
        <dbReference type="Proteomes" id="UP001280121"/>
    </source>
</evidence>
<protein>
    <submittedName>
        <fullName evidence="2">Uncharacterized protein</fullName>
    </submittedName>
</protein>
<dbReference type="AlphaFoldDB" id="A0AAD9U4S9"/>
<name>A0AAD9U4S9_9ROSI</name>
<sequence>MSLKKIIKESEAIKKHEMTIEEYSSKMEESAQGLDDLKEDFTMKIFAMEEKIKQKENTLTIFKTNECELKDEVKALKGYINGMKIEAIKLDEVVNLGKHRGDMSGLGFVEDVKEIRTTKNKSRKSNKKKDSTIIPSKIKDKDKKSYGTSQLTSQPKHAHSKCNFSEFIMVFIILMWLVTLDLIVMNILGNAN</sequence>
<accession>A0AAD9U4S9</accession>
<evidence type="ECO:0000256" key="1">
    <source>
        <dbReference type="SAM" id="Phobius"/>
    </source>
</evidence>
<organism evidence="2 3">
    <name type="scientific">Dipteronia dyeriana</name>
    <dbReference type="NCBI Taxonomy" id="168575"/>
    <lineage>
        <taxon>Eukaryota</taxon>
        <taxon>Viridiplantae</taxon>
        <taxon>Streptophyta</taxon>
        <taxon>Embryophyta</taxon>
        <taxon>Tracheophyta</taxon>
        <taxon>Spermatophyta</taxon>
        <taxon>Magnoliopsida</taxon>
        <taxon>eudicotyledons</taxon>
        <taxon>Gunneridae</taxon>
        <taxon>Pentapetalae</taxon>
        <taxon>rosids</taxon>
        <taxon>malvids</taxon>
        <taxon>Sapindales</taxon>
        <taxon>Sapindaceae</taxon>
        <taxon>Hippocastanoideae</taxon>
        <taxon>Acereae</taxon>
        <taxon>Dipteronia</taxon>
    </lineage>
</organism>
<comment type="caution">
    <text evidence="2">The sequence shown here is derived from an EMBL/GenBank/DDBJ whole genome shotgun (WGS) entry which is preliminary data.</text>
</comment>
<evidence type="ECO:0000313" key="2">
    <source>
        <dbReference type="EMBL" id="KAK2647921.1"/>
    </source>
</evidence>
<keyword evidence="1" id="KW-0812">Transmembrane</keyword>
<keyword evidence="1" id="KW-1133">Transmembrane helix</keyword>